<dbReference type="EMBL" id="JACJPW010000039">
    <property type="protein sequence ID" value="MBD2182595.1"/>
    <property type="molecule type" value="Genomic_DNA"/>
</dbReference>
<evidence type="ECO:0000313" key="2">
    <source>
        <dbReference type="Proteomes" id="UP000641646"/>
    </source>
</evidence>
<dbReference type="AlphaFoldDB" id="A0A926VFB8"/>
<protein>
    <submittedName>
        <fullName evidence="1">Uncharacterized protein</fullName>
    </submittedName>
</protein>
<reference evidence="1" key="2">
    <citation type="submission" date="2020-08" db="EMBL/GenBank/DDBJ databases">
        <authorList>
            <person name="Chen M."/>
            <person name="Teng W."/>
            <person name="Zhao L."/>
            <person name="Hu C."/>
            <person name="Zhou Y."/>
            <person name="Han B."/>
            <person name="Song L."/>
            <person name="Shu W."/>
        </authorList>
    </citation>
    <scope>NUCLEOTIDE SEQUENCE</scope>
    <source>
        <strain evidence="1">FACHB-1375</strain>
    </source>
</reference>
<organism evidence="1 2">
    <name type="scientific">Aerosakkonema funiforme FACHB-1375</name>
    <dbReference type="NCBI Taxonomy" id="2949571"/>
    <lineage>
        <taxon>Bacteria</taxon>
        <taxon>Bacillati</taxon>
        <taxon>Cyanobacteriota</taxon>
        <taxon>Cyanophyceae</taxon>
        <taxon>Oscillatoriophycideae</taxon>
        <taxon>Aerosakkonematales</taxon>
        <taxon>Aerosakkonemataceae</taxon>
        <taxon>Aerosakkonema</taxon>
    </lineage>
</organism>
<dbReference type="RefSeq" id="WP_190465472.1">
    <property type="nucleotide sequence ID" value="NZ_JACJPW010000039.1"/>
</dbReference>
<accession>A0A926VFB8</accession>
<proteinExistence type="predicted"/>
<comment type="caution">
    <text evidence="1">The sequence shown here is derived from an EMBL/GenBank/DDBJ whole genome shotgun (WGS) entry which is preliminary data.</text>
</comment>
<name>A0A926VFB8_9CYAN</name>
<keyword evidence="2" id="KW-1185">Reference proteome</keyword>
<reference evidence="1" key="1">
    <citation type="journal article" date="2015" name="ISME J.">
        <title>Draft Genome Sequence of Streptomyces incarnatus NRRL8089, which Produces the Nucleoside Antibiotic Sinefungin.</title>
        <authorList>
            <person name="Oshima K."/>
            <person name="Hattori M."/>
            <person name="Shimizu H."/>
            <person name="Fukuda K."/>
            <person name="Nemoto M."/>
            <person name="Inagaki K."/>
            <person name="Tamura T."/>
        </authorList>
    </citation>
    <scope>NUCLEOTIDE SEQUENCE</scope>
    <source>
        <strain evidence="1">FACHB-1375</strain>
    </source>
</reference>
<gene>
    <name evidence="1" type="ORF">H6G03_16065</name>
</gene>
<evidence type="ECO:0000313" key="1">
    <source>
        <dbReference type="EMBL" id="MBD2182595.1"/>
    </source>
</evidence>
<dbReference type="Proteomes" id="UP000641646">
    <property type="component" value="Unassembled WGS sequence"/>
</dbReference>
<sequence>MASTGNRGFCVVSASAGIAGAIGFIPAVTAQPIIPPNDGTPIHITRQLLQ</sequence>